<dbReference type="Pfam" id="PF01290">
    <property type="entry name" value="Thymosin"/>
    <property type="match status" value="2"/>
</dbReference>
<dbReference type="GO" id="GO:0005829">
    <property type="term" value="C:cytosol"/>
    <property type="evidence" value="ECO:0007669"/>
    <property type="project" value="TreeGrafter"/>
</dbReference>
<dbReference type="GO" id="GO:0003785">
    <property type="term" value="F:actin monomer binding"/>
    <property type="evidence" value="ECO:0007669"/>
    <property type="project" value="InterPro"/>
</dbReference>
<reference evidence="6" key="1">
    <citation type="journal article" date="2021" name="Sci. Adv.">
        <title>The American lobster genome reveals insights on longevity, neural, and immune adaptations.</title>
        <authorList>
            <person name="Polinski J.M."/>
            <person name="Zimin A.V."/>
            <person name="Clark K.F."/>
            <person name="Kohn A.B."/>
            <person name="Sadowski N."/>
            <person name="Timp W."/>
            <person name="Ptitsyn A."/>
            <person name="Khanna P."/>
            <person name="Romanova D.Y."/>
            <person name="Williams P."/>
            <person name="Greenwood S.J."/>
            <person name="Moroz L.L."/>
            <person name="Walt D.R."/>
            <person name="Bodnar A.G."/>
        </authorList>
    </citation>
    <scope>NUCLEOTIDE SEQUENCE</scope>
    <source>
        <strain evidence="6">GMGI-L3</strain>
    </source>
</reference>
<comment type="caution">
    <text evidence="6">The sequence shown here is derived from an EMBL/GenBank/DDBJ whole genome shotgun (WGS) entry which is preliminary data.</text>
</comment>
<evidence type="ECO:0000256" key="1">
    <source>
        <dbReference type="ARBA" id="ARBA00004245"/>
    </source>
</evidence>
<dbReference type="SMART" id="SM00152">
    <property type="entry name" value="THY"/>
    <property type="match status" value="2"/>
</dbReference>
<comment type="subcellular location">
    <subcellularLocation>
        <location evidence="1">Cytoplasm</location>
        <location evidence="1">Cytoskeleton</location>
    </subcellularLocation>
</comment>
<evidence type="ECO:0000256" key="3">
    <source>
        <dbReference type="ARBA" id="ARBA00022490"/>
    </source>
</evidence>
<dbReference type="Proteomes" id="UP000747542">
    <property type="component" value="Unassembled WGS sequence"/>
</dbReference>
<dbReference type="PANTHER" id="PTHR20940:SF1">
    <property type="entry name" value="CIBOULOT, ISOFORM A"/>
    <property type="match status" value="1"/>
</dbReference>
<evidence type="ECO:0000256" key="5">
    <source>
        <dbReference type="SAM" id="MobiDB-lite"/>
    </source>
</evidence>
<dbReference type="InterPro" id="IPR001152">
    <property type="entry name" value="Beta-thymosin"/>
</dbReference>
<keyword evidence="4" id="KW-0206">Cytoskeleton</keyword>
<evidence type="ECO:0000256" key="4">
    <source>
        <dbReference type="ARBA" id="ARBA00023212"/>
    </source>
</evidence>
<sequence>MHRPSSAVTLCMNSSSPVTVVMTIFCCMALHGVVVSDVEAEKQAIAHLQAVEGFNAANLKHANTQEKVVLPAKEDIVAEKGQQALRQGIEGFNPSALKRTETQEKNKLPTKEEIEQEKKA</sequence>
<dbReference type="Gene3D" id="1.20.5.520">
    <property type="entry name" value="Single helix bin"/>
    <property type="match status" value="2"/>
</dbReference>
<keyword evidence="7" id="KW-1185">Reference proteome</keyword>
<evidence type="ECO:0000313" key="6">
    <source>
        <dbReference type="EMBL" id="KAG7160123.1"/>
    </source>
</evidence>
<dbReference type="EMBL" id="JAHLQT010031643">
    <property type="protein sequence ID" value="KAG7160123.1"/>
    <property type="molecule type" value="Genomic_DNA"/>
</dbReference>
<accession>A0A8J5JSC8</accession>
<dbReference type="GO" id="GO:0005856">
    <property type="term" value="C:cytoskeleton"/>
    <property type="evidence" value="ECO:0007669"/>
    <property type="project" value="UniProtKB-SubCell"/>
</dbReference>
<proteinExistence type="inferred from homology"/>
<evidence type="ECO:0000256" key="2">
    <source>
        <dbReference type="ARBA" id="ARBA00009511"/>
    </source>
</evidence>
<dbReference type="FunFam" id="1.20.5.520:FF:000001">
    <property type="entry name" value="Thymosin beta"/>
    <property type="match status" value="2"/>
</dbReference>
<dbReference type="PANTHER" id="PTHR20940">
    <property type="entry name" value="TETRA THYMOSIN"/>
    <property type="match status" value="1"/>
</dbReference>
<dbReference type="InterPro" id="IPR038386">
    <property type="entry name" value="Beta-thymosin_sf"/>
</dbReference>
<feature type="region of interest" description="Disordered" evidence="5">
    <location>
        <begin position="88"/>
        <end position="120"/>
    </location>
</feature>
<protein>
    <submittedName>
        <fullName evidence="6">Thymosin beta-like 2</fullName>
    </submittedName>
</protein>
<gene>
    <name evidence="6" type="primary">Tth1-L2</name>
    <name evidence="6" type="ORF">Hamer_G012663</name>
</gene>
<comment type="similarity">
    <text evidence="2">Belongs to the thymosin beta family.</text>
</comment>
<name>A0A8J5JSC8_HOMAM</name>
<feature type="compositionally biased region" description="Basic and acidic residues" evidence="5">
    <location>
        <begin position="98"/>
        <end position="120"/>
    </location>
</feature>
<keyword evidence="3" id="KW-0963">Cytoplasm</keyword>
<organism evidence="6 7">
    <name type="scientific">Homarus americanus</name>
    <name type="common">American lobster</name>
    <dbReference type="NCBI Taxonomy" id="6706"/>
    <lineage>
        <taxon>Eukaryota</taxon>
        <taxon>Metazoa</taxon>
        <taxon>Ecdysozoa</taxon>
        <taxon>Arthropoda</taxon>
        <taxon>Crustacea</taxon>
        <taxon>Multicrustacea</taxon>
        <taxon>Malacostraca</taxon>
        <taxon>Eumalacostraca</taxon>
        <taxon>Eucarida</taxon>
        <taxon>Decapoda</taxon>
        <taxon>Pleocyemata</taxon>
        <taxon>Astacidea</taxon>
        <taxon>Nephropoidea</taxon>
        <taxon>Nephropidae</taxon>
        <taxon>Homarus</taxon>
    </lineage>
</organism>
<evidence type="ECO:0000313" key="7">
    <source>
        <dbReference type="Proteomes" id="UP000747542"/>
    </source>
</evidence>
<dbReference type="AlphaFoldDB" id="A0A8J5JSC8"/>
<dbReference type="GO" id="GO:0007015">
    <property type="term" value="P:actin filament organization"/>
    <property type="evidence" value="ECO:0007669"/>
    <property type="project" value="InterPro"/>
</dbReference>
<dbReference type="CDD" id="cd22059">
    <property type="entry name" value="WH2_BetaT"/>
    <property type="match status" value="1"/>
</dbReference>